<keyword evidence="2" id="KW-1185">Reference proteome</keyword>
<name>A0A7N0V9V5_KALFE</name>
<dbReference type="EnsemblPlants" id="Kaladp0339s0001.1.v1.1">
    <property type="protein sequence ID" value="Kaladp0339s0001.1.v1.1"/>
    <property type="gene ID" value="Kaladp0339s0001.v1.1"/>
</dbReference>
<evidence type="ECO:0000313" key="2">
    <source>
        <dbReference type="Proteomes" id="UP000594263"/>
    </source>
</evidence>
<evidence type="ECO:0000313" key="1">
    <source>
        <dbReference type="EnsemblPlants" id="Kaladp0339s0001.1.v1.1"/>
    </source>
</evidence>
<dbReference type="Gramene" id="Kaladp0339s0001.1.v1.1">
    <property type="protein sequence ID" value="Kaladp0339s0001.1.v1.1"/>
    <property type="gene ID" value="Kaladp0339s0001.v1.1"/>
</dbReference>
<reference evidence="1" key="1">
    <citation type="submission" date="2021-01" db="UniProtKB">
        <authorList>
            <consortium name="EnsemblPlants"/>
        </authorList>
    </citation>
    <scope>IDENTIFICATION</scope>
</reference>
<accession>A0A7N0V9V5</accession>
<proteinExistence type="predicted"/>
<dbReference type="Proteomes" id="UP000594263">
    <property type="component" value="Unplaced"/>
</dbReference>
<sequence length="55" mass="6094">MLFFGTHNTDNPCQLGIQQWVIQKEEKCTGSSIKESNEEKILRKVLVSPAAVSCG</sequence>
<protein>
    <submittedName>
        <fullName evidence="1">Uncharacterized protein</fullName>
    </submittedName>
</protein>
<organism evidence="1 2">
    <name type="scientific">Kalanchoe fedtschenkoi</name>
    <name type="common">Lavender scallops</name>
    <name type="synonym">South American air plant</name>
    <dbReference type="NCBI Taxonomy" id="63787"/>
    <lineage>
        <taxon>Eukaryota</taxon>
        <taxon>Viridiplantae</taxon>
        <taxon>Streptophyta</taxon>
        <taxon>Embryophyta</taxon>
        <taxon>Tracheophyta</taxon>
        <taxon>Spermatophyta</taxon>
        <taxon>Magnoliopsida</taxon>
        <taxon>eudicotyledons</taxon>
        <taxon>Gunneridae</taxon>
        <taxon>Pentapetalae</taxon>
        <taxon>Saxifragales</taxon>
        <taxon>Crassulaceae</taxon>
        <taxon>Kalanchoe</taxon>
    </lineage>
</organism>
<dbReference type="AlphaFoldDB" id="A0A7N0V9V5"/>